<accession>A0A6J7J6K3</accession>
<dbReference type="PANTHER" id="PTHR34218">
    <property type="entry name" value="PEPTIDASE S45 PENICILLIN AMIDASE"/>
    <property type="match status" value="1"/>
</dbReference>
<dbReference type="Gene3D" id="1.10.439.10">
    <property type="entry name" value="Penicillin Amidohydrolase, domain 1"/>
    <property type="match status" value="1"/>
</dbReference>
<organism evidence="2">
    <name type="scientific">freshwater metagenome</name>
    <dbReference type="NCBI Taxonomy" id="449393"/>
    <lineage>
        <taxon>unclassified sequences</taxon>
        <taxon>metagenomes</taxon>
        <taxon>ecological metagenomes</taxon>
    </lineage>
</organism>
<dbReference type="InterPro" id="IPR002692">
    <property type="entry name" value="S45"/>
</dbReference>
<dbReference type="InterPro" id="IPR023343">
    <property type="entry name" value="Penicillin_amidase_dom1"/>
</dbReference>
<protein>
    <submittedName>
        <fullName evidence="2">Unannotated protein</fullName>
    </submittedName>
</protein>
<dbReference type="AlphaFoldDB" id="A0A6J7J6K3"/>
<dbReference type="PANTHER" id="PTHR34218:SF4">
    <property type="entry name" value="ACYL-HOMOSERINE LACTONE ACYLASE QUIP"/>
    <property type="match status" value="1"/>
</dbReference>
<name>A0A6J7J6K3_9ZZZZ</name>
<dbReference type="InterPro" id="IPR029055">
    <property type="entry name" value="Ntn_hydrolases_N"/>
</dbReference>
<dbReference type="SUPFAM" id="SSF56235">
    <property type="entry name" value="N-terminal nucleophile aminohydrolases (Ntn hydrolases)"/>
    <property type="match status" value="1"/>
</dbReference>
<evidence type="ECO:0000313" key="2">
    <source>
        <dbReference type="EMBL" id="CAB4938184.1"/>
    </source>
</evidence>
<dbReference type="GO" id="GO:0017000">
    <property type="term" value="P:antibiotic biosynthetic process"/>
    <property type="evidence" value="ECO:0007669"/>
    <property type="project" value="InterPro"/>
</dbReference>
<dbReference type="GO" id="GO:0016811">
    <property type="term" value="F:hydrolase activity, acting on carbon-nitrogen (but not peptide) bonds, in linear amides"/>
    <property type="evidence" value="ECO:0007669"/>
    <property type="project" value="InterPro"/>
</dbReference>
<gene>
    <name evidence="2" type="ORF">UFOPK3674_01632</name>
</gene>
<sequence>MYDRLTPLFRSVTDAALVPSTDGTGYFKSAAILQENDPSFIVSQTVSGRVGGKTVSARIKRDAYGVPFVFSGSDAGAIFAAGYVVATDQALLLTQARFNGRAALIDMPGVSAIRLVLGLYSYTPNARIVAAAARLQTKNILAQGARGKQLLRDIDTYIAGINKRLKEASPSVAKFTRTDIYALNAIKAQFLGEGGGNETQNALFLSQLRTTLGATRGDGAFKDLQARDDPEASVTTTKAFPAQTAVSVTSPKGMVRLRAGSFRSASVTLPGSSGLRALQDPNPTGPRQLASNILIVSGSRSATGTPVFVGGPQIGYNYPGLTLEM</sequence>
<proteinExistence type="inferred from homology"/>
<evidence type="ECO:0000256" key="1">
    <source>
        <dbReference type="ARBA" id="ARBA00006586"/>
    </source>
</evidence>
<dbReference type="Pfam" id="PF01804">
    <property type="entry name" value="Penicil_amidase"/>
    <property type="match status" value="1"/>
</dbReference>
<reference evidence="2" key="1">
    <citation type="submission" date="2020-05" db="EMBL/GenBank/DDBJ databases">
        <authorList>
            <person name="Chiriac C."/>
            <person name="Salcher M."/>
            <person name="Ghai R."/>
            <person name="Kavagutti S V."/>
        </authorList>
    </citation>
    <scope>NUCLEOTIDE SEQUENCE</scope>
</reference>
<dbReference type="EMBL" id="CAFBMX010000008">
    <property type="protein sequence ID" value="CAB4938184.1"/>
    <property type="molecule type" value="Genomic_DNA"/>
</dbReference>
<comment type="similarity">
    <text evidence="1">Belongs to the peptidase S45 family.</text>
</comment>